<sequence>MGVVFYTPNQLEQAGNQEGDMQEEVLASIEASSARRWTGVGMLATVGVLVIYVALASPPELGWQVFLFVVGIGAFWLSYHMWHSTQDRIELTQSELRTSSGQVICKIEEVETVDRGVFAFKPSNGFIIKTHTPRSFDWFPGLWWRVGRRIGIGGMTAAAETKFMSEILSVMLAERG</sequence>
<evidence type="ECO:0000313" key="3">
    <source>
        <dbReference type="Proteomes" id="UP000183400"/>
    </source>
</evidence>
<name>A0A1H2RUE4_9RHOB</name>
<organism evidence="2 3">
    <name type="scientific">Ruegeria halocynthiae</name>
    <dbReference type="NCBI Taxonomy" id="985054"/>
    <lineage>
        <taxon>Bacteria</taxon>
        <taxon>Pseudomonadati</taxon>
        <taxon>Pseudomonadota</taxon>
        <taxon>Alphaproteobacteria</taxon>
        <taxon>Rhodobacterales</taxon>
        <taxon>Roseobacteraceae</taxon>
        <taxon>Ruegeria</taxon>
    </lineage>
</organism>
<evidence type="ECO:0000313" key="2">
    <source>
        <dbReference type="EMBL" id="SDW23102.1"/>
    </source>
</evidence>
<keyword evidence="3" id="KW-1185">Reference proteome</keyword>
<evidence type="ECO:0000256" key="1">
    <source>
        <dbReference type="SAM" id="Phobius"/>
    </source>
</evidence>
<feature type="transmembrane region" description="Helical" evidence="1">
    <location>
        <begin position="37"/>
        <end position="55"/>
    </location>
</feature>
<gene>
    <name evidence="2" type="ORF">SAMN05444358_101274</name>
</gene>
<reference evidence="3" key="1">
    <citation type="submission" date="2016-10" db="EMBL/GenBank/DDBJ databases">
        <authorList>
            <person name="Varghese N."/>
            <person name="Submissions S."/>
        </authorList>
    </citation>
    <scope>NUCLEOTIDE SEQUENCE [LARGE SCALE GENOMIC DNA]</scope>
    <source>
        <strain evidence="3">DSM 27839</strain>
    </source>
</reference>
<dbReference type="Proteomes" id="UP000183400">
    <property type="component" value="Unassembled WGS sequence"/>
</dbReference>
<feature type="transmembrane region" description="Helical" evidence="1">
    <location>
        <begin position="61"/>
        <end position="79"/>
    </location>
</feature>
<dbReference type="EMBL" id="FNNP01000001">
    <property type="protein sequence ID" value="SDW23102.1"/>
    <property type="molecule type" value="Genomic_DNA"/>
</dbReference>
<keyword evidence="1" id="KW-0812">Transmembrane</keyword>
<keyword evidence="1" id="KW-1133">Transmembrane helix</keyword>
<protein>
    <submittedName>
        <fullName evidence="2">Uncharacterized protein</fullName>
    </submittedName>
</protein>
<dbReference type="AlphaFoldDB" id="A0A1H2RUE4"/>
<accession>A0A1H2RUE4</accession>
<keyword evidence="1" id="KW-0472">Membrane</keyword>
<dbReference type="STRING" id="985054.SAMN05444358_101274"/>
<proteinExistence type="predicted"/>